<dbReference type="InterPro" id="IPR017900">
    <property type="entry name" value="4Fe4S_Fe_S_CS"/>
</dbReference>
<keyword evidence="2" id="KW-0408">Iron</keyword>
<dbReference type="Pfam" id="PF07992">
    <property type="entry name" value="Pyr_redox_2"/>
    <property type="match status" value="1"/>
</dbReference>
<dbReference type="GO" id="GO:0016491">
    <property type="term" value="F:oxidoreductase activity"/>
    <property type="evidence" value="ECO:0007669"/>
    <property type="project" value="InterPro"/>
</dbReference>
<proteinExistence type="predicted"/>
<dbReference type="PROSITE" id="PS51379">
    <property type="entry name" value="4FE4S_FER_2"/>
    <property type="match status" value="2"/>
</dbReference>
<dbReference type="Proteomes" id="UP000030652">
    <property type="component" value="Unassembled WGS sequence"/>
</dbReference>
<gene>
    <name evidence="5" type="ORF">SCABRO_02628</name>
</gene>
<dbReference type="InterPro" id="IPR017896">
    <property type="entry name" value="4Fe4S_Fe-S-bd"/>
</dbReference>
<dbReference type="PANTHER" id="PTHR42783">
    <property type="entry name" value="GLUTAMATE SYNTHASE [NADPH] SMALL CHAIN"/>
    <property type="match status" value="1"/>
</dbReference>
<dbReference type="InterPro" id="IPR036188">
    <property type="entry name" value="FAD/NAD-bd_sf"/>
</dbReference>
<evidence type="ECO:0000256" key="1">
    <source>
        <dbReference type="ARBA" id="ARBA00022723"/>
    </source>
</evidence>
<dbReference type="SUPFAM" id="SSF54862">
    <property type="entry name" value="4Fe-4S ferredoxins"/>
    <property type="match status" value="1"/>
</dbReference>
<dbReference type="Gene3D" id="1.10.1060.10">
    <property type="entry name" value="Alpha-helical ferredoxin"/>
    <property type="match status" value="1"/>
</dbReference>
<dbReference type="AlphaFoldDB" id="A0A0B0EKI3"/>
<accession>A0A0B0EKI3</accession>
<dbReference type="InterPro" id="IPR023753">
    <property type="entry name" value="FAD/NAD-binding_dom"/>
</dbReference>
<comment type="caution">
    <text evidence="5">The sequence shown here is derived from an EMBL/GenBank/DDBJ whole genome shotgun (WGS) entry which is preliminary data.</text>
</comment>
<dbReference type="eggNOG" id="COG0493">
    <property type="taxonomic scope" value="Bacteria"/>
</dbReference>
<dbReference type="SUPFAM" id="SSF51971">
    <property type="entry name" value="Nucleotide-binding domain"/>
    <property type="match status" value="1"/>
</dbReference>
<dbReference type="Gene3D" id="3.50.50.60">
    <property type="entry name" value="FAD/NAD(P)-binding domain"/>
    <property type="match status" value="2"/>
</dbReference>
<evidence type="ECO:0000313" key="6">
    <source>
        <dbReference type="Proteomes" id="UP000030652"/>
    </source>
</evidence>
<dbReference type="PANTHER" id="PTHR42783:SF3">
    <property type="entry name" value="GLUTAMATE SYNTHASE [NADPH] SMALL CHAIN-RELATED"/>
    <property type="match status" value="1"/>
</dbReference>
<dbReference type="InterPro" id="IPR009051">
    <property type="entry name" value="Helical_ferredxn"/>
</dbReference>
<feature type="domain" description="4Fe-4S ferredoxin-type" evidence="4">
    <location>
        <begin position="534"/>
        <end position="563"/>
    </location>
</feature>
<evidence type="ECO:0000256" key="3">
    <source>
        <dbReference type="ARBA" id="ARBA00023014"/>
    </source>
</evidence>
<dbReference type="Pfam" id="PF14691">
    <property type="entry name" value="Fer4_20"/>
    <property type="match status" value="1"/>
</dbReference>
<evidence type="ECO:0000256" key="2">
    <source>
        <dbReference type="ARBA" id="ARBA00023004"/>
    </source>
</evidence>
<protein>
    <submittedName>
        <fullName evidence="5">NAD(P) oxidoreductase</fullName>
    </submittedName>
</protein>
<dbReference type="GO" id="GO:0046872">
    <property type="term" value="F:metal ion binding"/>
    <property type="evidence" value="ECO:0007669"/>
    <property type="project" value="UniProtKB-KW"/>
</dbReference>
<feature type="domain" description="4Fe-4S ferredoxin-type" evidence="4">
    <location>
        <begin position="487"/>
        <end position="515"/>
    </location>
</feature>
<sequence>MDYKIVQADENWFRENISCQYACPVNTPASNYIERLQEEDYDGALGLNYMANLFPHILGRVCTHPCESACRRGKIDEPVSICSLKRVAADFAENEYPTNRLVAKKKGKKKKVAIIGAGPSGLAAGNDLAVMGHDVTIFEALPMAGGMLSVGIPPYRLPWNKIEGAVNWVKELGIKLKLNSPVRSSEELDKLVEKYDSVYIAAGAHKSPELEISGEDLKGVLPGIAFMKDINLGKQKKVPSKVAVVGGGFTAIDCARSSLRLGAKEVFIIYRRTLEEMPAGELEVSMAEEEAIKILYLTTPIKILGDKDSNVKAIECVKNKLGEPDASGRRRPEPVPGSEFTLSVDMVIAAIGQSPDISFMAEISGVEFSKWGTVKVDAESFMTSKKGVFAGGDFITGPRNAIEVIADGRKAARAIDKYLSGGKERKYEYSFNDKDPVRNGPGYESIPRQKQNAVPMGARWDIDKEVELGFSKENASKEADRCLLCHYNIFIDEKCVLCGGCIDVCPHNCIEMISRDKVEAEGMLDGSIPDDWDAVMAIDEEKCIRCGLCVKRCPVDAIKMKRFSYTENLVSSSC</sequence>
<dbReference type="PROSITE" id="PS00198">
    <property type="entry name" value="4FE4S_FER_1"/>
    <property type="match status" value="1"/>
</dbReference>
<dbReference type="PRINTS" id="PR00419">
    <property type="entry name" value="ADXRDTASE"/>
</dbReference>
<organism evidence="5 6">
    <name type="scientific">Candidatus Scalindua brodae</name>
    <dbReference type="NCBI Taxonomy" id="237368"/>
    <lineage>
        <taxon>Bacteria</taxon>
        <taxon>Pseudomonadati</taxon>
        <taxon>Planctomycetota</taxon>
        <taxon>Candidatus Brocadiia</taxon>
        <taxon>Candidatus Brocadiales</taxon>
        <taxon>Candidatus Scalinduaceae</taxon>
        <taxon>Candidatus Scalindua</taxon>
    </lineage>
</organism>
<dbReference type="Pfam" id="PF12838">
    <property type="entry name" value="Fer4_7"/>
    <property type="match status" value="1"/>
</dbReference>
<keyword evidence="1" id="KW-0479">Metal-binding</keyword>
<evidence type="ECO:0000259" key="4">
    <source>
        <dbReference type="PROSITE" id="PS51379"/>
    </source>
</evidence>
<dbReference type="EMBL" id="JRYO01000188">
    <property type="protein sequence ID" value="KHE91633.1"/>
    <property type="molecule type" value="Genomic_DNA"/>
</dbReference>
<evidence type="ECO:0000313" key="5">
    <source>
        <dbReference type="EMBL" id="KHE91633.1"/>
    </source>
</evidence>
<dbReference type="InterPro" id="IPR028261">
    <property type="entry name" value="DPD_II"/>
</dbReference>
<dbReference type="SUPFAM" id="SSF46548">
    <property type="entry name" value="alpha-helical ferredoxin"/>
    <property type="match status" value="1"/>
</dbReference>
<keyword evidence="3" id="KW-0411">Iron-sulfur</keyword>
<reference evidence="5 6" key="1">
    <citation type="submission" date="2014-10" db="EMBL/GenBank/DDBJ databases">
        <title>Draft genome of anammox bacterium scalindua brodae, obtained using differential coverage binning of sequence data from two enrichment reactors.</title>
        <authorList>
            <person name="Speth D.R."/>
            <person name="Russ L."/>
            <person name="Kartal B."/>
            <person name="Op den Camp H.J."/>
            <person name="Dutilh B.E."/>
            <person name="Jetten M.S."/>
        </authorList>
    </citation>
    <scope>NUCLEOTIDE SEQUENCE [LARGE SCALE GENOMIC DNA]</scope>
    <source>
        <strain evidence="5">RU1</strain>
    </source>
</reference>
<name>A0A0B0EKI3_9BACT</name>
<dbReference type="GO" id="GO:0051536">
    <property type="term" value="F:iron-sulfur cluster binding"/>
    <property type="evidence" value="ECO:0007669"/>
    <property type="project" value="UniProtKB-KW"/>
</dbReference>
<dbReference type="Gene3D" id="3.30.70.3270">
    <property type="match status" value="1"/>
</dbReference>